<dbReference type="AlphaFoldDB" id="A0AAN9STW7"/>
<reference evidence="1 2" key="1">
    <citation type="submission" date="2024-01" db="EMBL/GenBank/DDBJ databases">
        <title>The genomes of 5 underutilized Papilionoideae crops provide insights into root nodulation and disease resistanc.</title>
        <authorList>
            <person name="Jiang F."/>
        </authorList>
    </citation>
    <scope>NUCLEOTIDE SEQUENCE [LARGE SCALE GENOMIC DNA]</scope>
    <source>
        <strain evidence="1">DUOXIRENSHENG_FW03</strain>
        <tissue evidence="1">Leaves</tissue>
    </source>
</reference>
<proteinExistence type="predicted"/>
<organism evidence="1 2">
    <name type="scientific">Psophocarpus tetragonolobus</name>
    <name type="common">Winged bean</name>
    <name type="synonym">Dolichos tetragonolobus</name>
    <dbReference type="NCBI Taxonomy" id="3891"/>
    <lineage>
        <taxon>Eukaryota</taxon>
        <taxon>Viridiplantae</taxon>
        <taxon>Streptophyta</taxon>
        <taxon>Embryophyta</taxon>
        <taxon>Tracheophyta</taxon>
        <taxon>Spermatophyta</taxon>
        <taxon>Magnoliopsida</taxon>
        <taxon>eudicotyledons</taxon>
        <taxon>Gunneridae</taxon>
        <taxon>Pentapetalae</taxon>
        <taxon>rosids</taxon>
        <taxon>fabids</taxon>
        <taxon>Fabales</taxon>
        <taxon>Fabaceae</taxon>
        <taxon>Papilionoideae</taxon>
        <taxon>50 kb inversion clade</taxon>
        <taxon>NPAAA clade</taxon>
        <taxon>indigoferoid/millettioid clade</taxon>
        <taxon>Phaseoleae</taxon>
        <taxon>Psophocarpus</taxon>
    </lineage>
</organism>
<sequence length="84" mass="9694">MSVDFVCWIRDQWGESFCIGHQCKRDFIQRCLCSDVAVVDRVSNFLPVLLLEVDIVELELALAQCLDECEHHLFAPAILLVMER</sequence>
<protein>
    <submittedName>
        <fullName evidence="1">Uncharacterized protein</fullName>
    </submittedName>
</protein>
<evidence type="ECO:0000313" key="1">
    <source>
        <dbReference type="EMBL" id="KAK7400258.1"/>
    </source>
</evidence>
<name>A0AAN9STW7_PSOTE</name>
<keyword evidence="2" id="KW-1185">Reference proteome</keyword>
<dbReference type="Proteomes" id="UP001386955">
    <property type="component" value="Unassembled WGS sequence"/>
</dbReference>
<gene>
    <name evidence="1" type="ORF">VNO78_11461</name>
</gene>
<dbReference type="EMBL" id="JAYMYS010000003">
    <property type="protein sequence ID" value="KAK7400258.1"/>
    <property type="molecule type" value="Genomic_DNA"/>
</dbReference>
<comment type="caution">
    <text evidence="1">The sequence shown here is derived from an EMBL/GenBank/DDBJ whole genome shotgun (WGS) entry which is preliminary data.</text>
</comment>
<accession>A0AAN9STW7</accession>
<evidence type="ECO:0000313" key="2">
    <source>
        <dbReference type="Proteomes" id="UP001386955"/>
    </source>
</evidence>